<reference evidence="1" key="1">
    <citation type="submission" date="2023-04" db="EMBL/GenBank/DDBJ databases">
        <title>Draft Genome sequencing of Naganishia species isolated from polar environments using Oxford Nanopore Technology.</title>
        <authorList>
            <person name="Leo P."/>
            <person name="Venkateswaran K."/>
        </authorList>
    </citation>
    <scope>NUCLEOTIDE SEQUENCE</scope>
    <source>
        <strain evidence="1">MNA-CCFEE 5423</strain>
    </source>
</reference>
<dbReference type="EMBL" id="JASBWT010000002">
    <property type="protein sequence ID" value="KAJ9107311.1"/>
    <property type="molecule type" value="Genomic_DNA"/>
</dbReference>
<name>A0ACC2W8D7_9TREE</name>
<evidence type="ECO:0000313" key="2">
    <source>
        <dbReference type="Proteomes" id="UP001227268"/>
    </source>
</evidence>
<organism evidence="1 2">
    <name type="scientific">Naganishia friedmannii</name>
    <dbReference type="NCBI Taxonomy" id="89922"/>
    <lineage>
        <taxon>Eukaryota</taxon>
        <taxon>Fungi</taxon>
        <taxon>Dikarya</taxon>
        <taxon>Basidiomycota</taxon>
        <taxon>Agaricomycotina</taxon>
        <taxon>Tremellomycetes</taxon>
        <taxon>Filobasidiales</taxon>
        <taxon>Filobasidiaceae</taxon>
        <taxon>Naganishia</taxon>
    </lineage>
</organism>
<comment type="caution">
    <text evidence="1">The sequence shown here is derived from an EMBL/GenBank/DDBJ whole genome shotgun (WGS) entry which is preliminary data.</text>
</comment>
<gene>
    <name evidence="1" type="ORF">QFC21_000761</name>
</gene>
<dbReference type="Proteomes" id="UP001227268">
    <property type="component" value="Unassembled WGS sequence"/>
</dbReference>
<proteinExistence type="predicted"/>
<keyword evidence="2" id="KW-1185">Reference proteome</keyword>
<sequence>MSNIAWKCLALDQDLDRSSHSLAVLGSRAYIFGGEKEPRTPIDDLLYIIDLNDGTVTTSSSKLRPSARVGAGLTADRERNLLYLWGGRQSKEMTPCDASLWIYDVTSDTWTEVKAAEDAGAEHEVPAERSYHCMAVLGDELFPPAKWNTLPSAPEPGRGGTVLCPLAFPLHRKSEPQQVLVRYGGFAGHELGSSLDVYDPSSRSWSTLSLPPTSDSTPEPRSVHALIPFPSSSTTRESGDIVALMLFGERDPAPVELGHNGAGKFHSDVWALRYTPSPADKDSNAQADIADGFSFQRVHMGHEAHPDGEERPEPRGWFGADLWTDGDGAGRVVVFGGLNGKNERLGDLWLGKLKQD</sequence>
<protein>
    <submittedName>
        <fullName evidence="1">Uncharacterized protein</fullName>
    </submittedName>
</protein>
<evidence type="ECO:0000313" key="1">
    <source>
        <dbReference type="EMBL" id="KAJ9107311.1"/>
    </source>
</evidence>
<accession>A0ACC2W8D7</accession>